<reference evidence="1 2" key="1">
    <citation type="submission" date="2018-02" db="EMBL/GenBank/DDBJ databases">
        <title>Genome sequence of the basidiomycete white-rot fungus Phlebia centrifuga.</title>
        <authorList>
            <person name="Granchi Z."/>
            <person name="Peng M."/>
            <person name="de Vries R.P."/>
            <person name="Hilden K."/>
            <person name="Makela M.R."/>
            <person name="Grigoriev I."/>
            <person name="Riley R."/>
        </authorList>
    </citation>
    <scope>NUCLEOTIDE SEQUENCE [LARGE SCALE GENOMIC DNA]</scope>
    <source>
        <strain evidence="1 2">FBCC195</strain>
    </source>
</reference>
<protein>
    <recommendedName>
        <fullName evidence="3">F-box domain-containing protein</fullName>
    </recommendedName>
</protein>
<evidence type="ECO:0000313" key="2">
    <source>
        <dbReference type="Proteomes" id="UP000186601"/>
    </source>
</evidence>
<dbReference type="InterPro" id="IPR036047">
    <property type="entry name" value="F-box-like_dom_sf"/>
</dbReference>
<dbReference type="SUPFAM" id="SSF81383">
    <property type="entry name" value="F-box domain"/>
    <property type="match status" value="1"/>
</dbReference>
<keyword evidence="2" id="KW-1185">Reference proteome</keyword>
<dbReference type="OrthoDB" id="2794288at2759"/>
<accession>A0A2R6NWD6</accession>
<dbReference type="InterPro" id="IPR032675">
    <property type="entry name" value="LRR_dom_sf"/>
</dbReference>
<organism evidence="1 2">
    <name type="scientific">Hermanssonia centrifuga</name>
    <dbReference type="NCBI Taxonomy" id="98765"/>
    <lineage>
        <taxon>Eukaryota</taxon>
        <taxon>Fungi</taxon>
        <taxon>Dikarya</taxon>
        <taxon>Basidiomycota</taxon>
        <taxon>Agaricomycotina</taxon>
        <taxon>Agaricomycetes</taxon>
        <taxon>Polyporales</taxon>
        <taxon>Meruliaceae</taxon>
        <taxon>Hermanssonia</taxon>
    </lineage>
</organism>
<name>A0A2R6NWD6_9APHY</name>
<dbReference type="AlphaFoldDB" id="A0A2R6NWD6"/>
<dbReference type="EMBL" id="MLYV02000755">
    <property type="protein sequence ID" value="PSR78163.1"/>
    <property type="molecule type" value="Genomic_DNA"/>
</dbReference>
<gene>
    <name evidence="1" type="ORF">PHLCEN_2v7495</name>
</gene>
<dbReference type="Gene3D" id="3.80.10.10">
    <property type="entry name" value="Ribonuclease Inhibitor"/>
    <property type="match status" value="1"/>
</dbReference>
<evidence type="ECO:0008006" key="3">
    <source>
        <dbReference type="Google" id="ProtNLM"/>
    </source>
</evidence>
<proteinExistence type="predicted"/>
<dbReference type="Proteomes" id="UP000186601">
    <property type="component" value="Unassembled WGS sequence"/>
</dbReference>
<dbReference type="SUPFAM" id="SSF52047">
    <property type="entry name" value="RNI-like"/>
    <property type="match status" value="1"/>
</dbReference>
<comment type="caution">
    <text evidence="1">The sequence shown here is derived from an EMBL/GenBank/DDBJ whole genome shotgun (WGS) entry which is preliminary data.</text>
</comment>
<evidence type="ECO:0000313" key="1">
    <source>
        <dbReference type="EMBL" id="PSR78163.1"/>
    </source>
</evidence>
<sequence>MLPAVDAGSRSKSAGDVDVRPVLPQELCDQIIENLHGDRDALKACSLTCWRWVDRSRSQLHCTVSLEHRYYRSVPSSIVRCFSRLVNLPDITRHIRVLHLKESCAANVRQSIESDDDVDEDGHIFWPIISQLAHIDTLHIDEDPFLPHFLEDRIRLYPAFPSLKRLDLQLGGLDGILDSLSSFPELRALRIITSAGTSGLFHDLNTLHANPPNVIPGMQLRYLQLSNIDADSYADIAEWLKSLSSGTMRTLRFEQCDDIWGYLPSICQGVGASIEHLSLGFSIKSPSADDQDSLAVIKKG</sequence>